<organism evidence="1 2">
    <name type="scientific">Mangrovivirga cuniculi</name>
    <dbReference type="NCBI Taxonomy" id="2715131"/>
    <lineage>
        <taxon>Bacteria</taxon>
        <taxon>Pseudomonadati</taxon>
        <taxon>Bacteroidota</taxon>
        <taxon>Cytophagia</taxon>
        <taxon>Cytophagales</taxon>
        <taxon>Mangrovivirgaceae</taxon>
        <taxon>Mangrovivirga</taxon>
    </lineage>
</organism>
<reference evidence="1 2" key="1">
    <citation type="submission" date="2018-04" db="EMBL/GenBank/DDBJ databases">
        <title>Complete genome uncultured novel isolate.</title>
        <authorList>
            <person name="Merlino G."/>
        </authorList>
    </citation>
    <scope>NUCLEOTIDE SEQUENCE [LARGE SCALE GENOMIC DNA]</scope>
    <source>
        <strain evidence="2">R1DC9</strain>
    </source>
</reference>
<evidence type="ECO:0000313" key="1">
    <source>
        <dbReference type="EMBL" id="QCK14816.1"/>
    </source>
</evidence>
<dbReference type="AlphaFoldDB" id="A0A4D7JS61"/>
<dbReference type="Gene3D" id="3.40.30.10">
    <property type="entry name" value="Glutaredoxin"/>
    <property type="match status" value="1"/>
</dbReference>
<dbReference type="KEGG" id="fpf:DCC35_08720"/>
<proteinExistence type="predicted"/>
<dbReference type="Pfam" id="PF01257">
    <property type="entry name" value="2Fe-2S_thioredx"/>
    <property type="match status" value="1"/>
</dbReference>
<dbReference type="SUPFAM" id="SSF52833">
    <property type="entry name" value="Thioredoxin-like"/>
    <property type="match status" value="1"/>
</dbReference>
<protein>
    <submittedName>
        <fullName evidence="1">Ferredoxin</fullName>
    </submittedName>
</protein>
<dbReference type="OrthoDB" id="9800692at2"/>
<dbReference type="Proteomes" id="UP000298616">
    <property type="component" value="Chromosome"/>
</dbReference>
<evidence type="ECO:0000313" key="2">
    <source>
        <dbReference type="Proteomes" id="UP000298616"/>
    </source>
</evidence>
<gene>
    <name evidence="1" type="ORF">DCC35_08720</name>
</gene>
<dbReference type="RefSeq" id="WP_137090403.1">
    <property type="nucleotide sequence ID" value="NZ_CP028923.1"/>
</dbReference>
<name>A0A4D7JS61_9BACT</name>
<sequence>MSKKDAVKHFAFVCNGKSCKKCGSKELEKSLSQAAKKHDLKGKFKIIKTKCTGRCKESPVLIVKDNWHVKVKPDEGEKYIQKYILK</sequence>
<dbReference type="InterPro" id="IPR036249">
    <property type="entry name" value="Thioredoxin-like_sf"/>
</dbReference>
<dbReference type="EMBL" id="CP028923">
    <property type="protein sequence ID" value="QCK14816.1"/>
    <property type="molecule type" value="Genomic_DNA"/>
</dbReference>
<keyword evidence="2" id="KW-1185">Reference proteome</keyword>
<accession>A0A4D7JS61</accession>
<dbReference type="CDD" id="cd02980">
    <property type="entry name" value="TRX_Fd_family"/>
    <property type="match status" value="1"/>
</dbReference>